<dbReference type="InterPro" id="IPR005823">
    <property type="entry name" value="Ribosomal_uL13_bac-type"/>
</dbReference>
<dbReference type="GO" id="GO:1990904">
    <property type="term" value="C:ribonucleoprotein complex"/>
    <property type="evidence" value="ECO:0007669"/>
    <property type="project" value="UniProtKB-KW"/>
</dbReference>
<evidence type="ECO:0000256" key="1">
    <source>
        <dbReference type="ARBA" id="ARBA00006227"/>
    </source>
</evidence>
<dbReference type="SUPFAM" id="SSF52161">
    <property type="entry name" value="Ribosomal protein L13"/>
    <property type="match status" value="1"/>
</dbReference>
<dbReference type="GO" id="GO:0006412">
    <property type="term" value="P:translation"/>
    <property type="evidence" value="ECO:0007669"/>
    <property type="project" value="InterPro"/>
</dbReference>
<protein>
    <recommendedName>
        <fullName evidence="4">50S ribosomal protein L13</fullName>
    </recommendedName>
</protein>
<name>A0A2H0KBJ3_9BACT</name>
<dbReference type="PANTHER" id="PTHR11545:SF2">
    <property type="entry name" value="LARGE RIBOSOMAL SUBUNIT PROTEIN UL13M"/>
    <property type="match status" value="1"/>
</dbReference>
<sequence>MKYTIDAQGKRMGRIASDAAAKLRGKSLVTFTRNELPDVTVEIVNASKLSIADRKAEQTIYQKYSGYPGGLREIPLTDFIEKKGHGELLRKIILGMLPKNRQRSRLIKRLIVKN</sequence>
<dbReference type="PIRSF" id="PIRSF002181">
    <property type="entry name" value="Ribosomal_L13"/>
    <property type="match status" value="1"/>
</dbReference>
<evidence type="ECO:0000313" key="5">
    <source>
        <dbReference type="EMBL" id="PIQ68595.1"/>
    </source>
</evidence>
<proteinExistence type="inferred from homology"/>
<accession>A0A2H0KBJ3</accession>
<keyword evidence="2 5" id="KW-0689">Ribosomal protein</keyword>
<dbReference type="Pfam" id="PF00572">
    <property type="entry name" value="Ribosomal_L13"/>
    <property type="match status" value="1"/>
</dbReference>
<dbReference type="GO" id="GO:0005840">
    <property type="term" value="C:ribosome"/>
    <property type="evidence" value="ECO:0007669"/>
    <property type="project" value="UniProtKB-KW"/>
</dbReference>
<dbReference type="AlphaFoldDB" id="A0A2H0KBJ3"/>
<evidence type="ECO:0000313" key="6">
    <source>
        <dbReference type="Proteomes" id="UP000229342"/>
    </source>
</evidence>
<organism evidence="5 6">
    <name type="scientific">Candidatus Taylorbacteria bacterium CG11_big_fil_rev_8_21_14_0_20_46_11</name>
    <dbReference type="NCBI Taxonomy" id="1975025"/>
    <lineage>
        <taxon>Bacteria</taxon>
        <taxon>Candidatus Tayloriibacteriota</taxon>
    </lineage>
</organism>
<dbReference type="CDD" id="cd00392">
    <property type="entry name" value="Ribosomal_L13"/>
    <property type="match status" value="1"/>
</dbReference>
<dbReference type="GO" id="GO:0003735">
    <property type="term" value="F:structural constituent of ribosome"/>
    <property type="evidence" value="ECO:0007669"/>
    <property type="project" value="InterPro"/>
</dbReference>
<dbReference type="InterPro" id="IPR036899">
    <property type="entry name" value="Ribosomal_uL13_sf"/>
</dbReference>
<dbReference type="Gene3D" id="3.90.1180.10">
    <property type="entry name" value="Ribosomal protein L13"/>
    <property type="match status" value="1"/>
</dbReference>
<gene>
    <name evidence="5" type="ORF">COV91_03280</name>
</gene>
<dbReference type="GO" id="GO:0017148">
    <property type="term" value="P:negative regulation of translation"/>
    <property type="evidence" value="ECO:0007669"/>
    <property type="project" value="TreeGrafter"/>
</dbReference>
<evidence type="ECO:0000256" key="3">
    <source>
        <dbReference type="ARBA" id="ARBA00023274"/>
    </source>
</evidence>
<dbReference type="InterPro" id="IPR005822">
    <property type="entry name" value="Ribosomal_uL13"/>
</dbReference>
<reference evidence="5 6" key="1">
    <citation type="submission" date="2017-09" db="EMBL/GenBank/DDBJ databases">
        <title>Depth-based differentiation of microbial function through sediment-hosted aquifers and enrichment of novel symbionts in the deep terrestrial subsurface.</title>
        <authorList>
            <person name="Probst A.J."/>
            <person name="Ladd B."/>
            <person name="Jarett J.K."/>
            <person name="Geller-Mcgrath D.E."/>
            <person name="Sieber C.M."/>
            <person name="Emerson J.B."/>
            <person name="Anantharaman K."/>
            <person name="Thomas B.C."/>
            <person name="Malmstrom R."/>
            <person name="Stieglmeier M."/>
            <person name="Klingl A."/>
            <person name="Woyke T."/>
            <person name="Ryan C.M."/>
            <person name="Banfield J.F."/>
        </authorList>
    </citation>
    <scope>NUCLEOTIDE SEQUENCE [LARGE SCALE GENOMIC DNA]</scope>
    <source>
        <strain evidence="5">CG11_big_fil_rev_8_21_14_0_20_46_11</strain>
    </source>
</reference>
<comment type="caution">
    <text evidence="5">The sequence shown here is derived from an EMBL/GenBank/DDBJ whole genome shotgun (WGS) entry which is preliminary data.</text>
</comment>
<evidence type="ECO:0000256" key="2">
    <source>
        <dbReference type="ARBA" id="ARBA00022980"/>
    </source>
</evidence>
<keyword evidence="3" id="KW-0687">Ribonucleoprotein</keyword>
<evidence type="ECO:0000256" key="4">
    <source>
        <dbReference type="ARBA" id="ARBA00035499"/>
    </source>
</evidence>
<dbReference type="PANTHER" id="PTHR11545">
    <property type="entry name" value="RIBOSOMAL PROTEIN L13"/>
    <property type="match status" value="1"/>
</dbReference>
<dbReference type="GO" id="GO:0003729">
    <property type="term" value="F:mRNA binding"/>
    <property type="evidence" value="ECO:0007669"/>
    <property type="project" value="TreeGrafter"/>
</dbReference>
<dbReference type="Proteomes" id="UP000229342">
    <property type="component" value="Unassembled WGS sequence"/>
</dbReference>
<comment type="similarity">
    <text evidence="1">Belongs to the universal ribosomal protein uL13 family.</text>
</comment>
<dbReference type="EMBL" id="PCVG01000042">
    <property type="protein sequence ID" value="PIQ68595.1"/>
    <property type="molecule type" value="Genomic_DNA"/>
</dbReference>